<keyword evidence="4" id="KW-1185">Reference proteome</keyword>
<organism evidence="3 4">
    <name type="scientific">Anthostomella pinea</name>
    <dbReference type="NCBI Taxonomy" id="933095"/>
    <lineage>
        <taxon>Eukaryota</taxon>
        <taxon>Fungi</taxon>
        <taxon>Dikarya</taxon>
        <taxon>Ascomycota</taxon>
        <taxon>Pezizomycotina</taxon>
        <taxon>Sordariomycetes</taxon>
        <taxon>Xylariomycetidae</taxon>
        <taxon>Xylariales</taxon>
        <taxon>Xylariaceae</taxon>
        <taxon>Anthostomella</taxon>
    </lineage>
</organism>
<keyword evidence="2" id="KW-0812">Transmembrane</keyword>
<comment type="caution">
    <text evidence="3">The sequence shown here is derived from an EMBL/GenBank/DDBJ whole genome shotgun (WGS) entry which is preliminary data.</text>
</comment>
<sequence>MEDLILLYEACQAVVSNLEEYDPFTSDKGIAYVKTHGQTTNSLIKLFNRIEGTIEGTVKDTTWWLEATDVSLVKPPKDALDEYLDPVCYNEELFNRRNRLKLENQEHIAQVLSIEAEFKQLREAAQEHRSSLISASSLIEASESRSLSENVKYLTYATIFYLPISLCATLWSVNDMFDTGITGFGIITTVVSVLTYFVVSVLTYFVVFVLTRSWYQTYTRQLVEKLSTKPEPNDVSDDELAKVETSTPSASVFESGTGGLSDTAAVGSSMFSLAGMRERIRRLL</sequence>
<evidence type="ECO:0000313" key="4">
    <source>
        <dbReference type="Proteomes" id="UP001295740"/>
    </source>
</evidence>
<evidence type="ECO:0000256" key="1">
    <source>
        <dbReference type="SAM" id="Coils"/>
    </source>
</evidence>
<feature type="transmembrane region" description="Helical" evidence="2">
    <location>
        <begin position="153"/>
        <end position="173"/>
    </location>
</feature>
<evidence type="ECO:0000313" key="3">
    <source>
        <dbReference type="EMBL" id="CAJ2507062.1"/>
    </source>
</evidence>
<dbReference type="EMBL" id="CAUWAG010000010">
    <property type="protein sequence ID" value="CAJ2507062.1"/>
    <property type="molecule type" value="Genomic_DNA"/>
</dbReference>
<proteinExistence type="predicted"/>
<keyword evidence="1" id="KW-0175">Coiled coil</keyword>
<accession>A0AAI8VM26</accession>
<dbReference type="Proteomes" id="UP001295740">
    <property type="component" value="Unassembled WGS sequence"/>
</dbReference>
<name>A0AAI8VM26_9PEZI</name>
<protein>
    <submittedName>
        <fullName evidence="3">Uu.00g082480.m01.CDS01</fullName>
    </submittedName>
</protein>
<dbReference type="AlphaFoldDB" id="A0AAI8VM26"/>
<keyword evidence="2" id="KW-0472">Membrane</keyword>
<reference evidence="3" key="1">
    <citation type="submission" date="2023-10" db="EMBL/GenBank/DDBJ databases">
        <authorList>
            <person name="Hackl T."/>
        </authorList>
    </citation>
    <scope>NUCLEOTIDE SEQUENCE</scope>
</reference>
<keyword evidence="2" id="KW-1133">Transmembrane helix</keyword>
<evidence type="ECO:0000256" key="2">
    <source>
        <dbReference type="SAM" id="Phobius"/>
    </source>
</evidence>
<gene>
    <name evidence="3" type="ORF">KHLLAP_LOCUS7530</name>
</gene>
<feature type="transmembrane region" description="Helical" evidence="2">
    <location>
        <begin position="185"/>
        <end position="210"/>
    </location>
</feature>
<feature type="coiled-coil region" evidence="1">
    <location>
        <begin position="90"/>
        <end position="124"/>
    </location>
</feature>